<comment type="subcellular location">
    <subcellularLocation>
        <location evidence="1">Membrane</location>
        <topology evidence="1">Single-pass type I membrane protein</topology>
    </subcellularLocation>
</comment>
<evidence type="ECO:0000256" key="7">
    <source>
        <dbReference type="ARBA" id="ARBA00022989"/>
    </source>
</evidence>
<dbReference type="PANTHER" id="PTHR48061:SF2">
    <property type="entry name" value="RECEPTOR LIKE PROTEIN 30-LIKE"/>
    <property type="match status" value="1"/>
</dbReference>
<evidence type="ECO:0000313" key="14">
    <source>
        <dbReference type="Proteomes" id="UP001552299"/>
    </source>
</evidence>
<evidence type="ECO:0000256" key="10">
    <source>
        <dbReference type="SAM" id="Phobius"/>
    </source>
</evidence>
<dbReference type="PRINTS" id="PR00019">
    <property type="entry name" value="LEURICHRPT"/>
</dbReference>
<keyword evidence="8 10" id="KW-0472">Membrane</keyword>
<evidence type="ECO:0000256" key="4">
    <source>
        <dbReference type="ARBA" id="ARBA00022692"/>
    </source>
</evidence>
<comment type="similarity">
    <text evidence="2">Belongs to the RLP family.</text>
</comment>
<accession>A0ABD0VV18</accession>
<reference evidence="13 14" key="1">
    <citation type="journal article" date="2024" name="Plant Biotechnol. J.">
        <title>Dendrobium thyrsiflorum genome and its molecular insights into genes involved in important horticultural traits.</title>
        <authorList>
            <person name="Chen B."/>
            <person name="Wang J.Y."/>
            <person name="Zheng P.J."/>
            <person name="Li K.L."/>
            <person name="Liang Y.M."/>
            <person name="Chen X.F."/>
            <person name="Zhang C."/>
            <person name="Zhao X."/>
            <person name="He X."/>
            <person name="Zhang G.Q."/>
            <person name="Liu Z.J."/>
            <person name="Xu Q."/>
        </authorList>
    </citation>
    <scope>NUCLEOTIDE SEQUENCE [LARGE SCALE GENOMIC DNA]</scope>
    <source>
        <strain evidence="13">GZMU011</strain>
    </source>
</reference>
<dbReference type="Proteomes" id="UP001552299">
    <property type="component" value="Unassembled WGS sequence"/>
</dbReference>
<keyword evidence="14" id="KW-1185">Reference proteome</keyword>
<evidence type="ECO:0000256" key="2">
    <source>
        <dbReference type="ARBA" id="ARBA00009592"/>
    </source>
</evidence>
<dbReference type="Gene3D" id="3.80.10.10">
    <property type="entry name" value="Ribonuclease Inhibitor"/>
    <property type="match status" value="2"/>
</dbReference>
<dbReference type="EMBL" id="JANQDX010000001">
    <property type="protein sequence ID" value="KAL0928934.1"/>
    <property type="molecule type" value="Genomic_DNA"/>
</dbReference>
<protein>
    <recommendedName>
        <fullName evidence="12">Leucine-rich repeat-containing N-terminal plant-type domain-containing protein</fullName>
    </recommendedName>
</protein>
<keyword evidence="3" id="KW-0433">Leucine-rich repeat</keyword>
<keyword evidence="9" id="KW-0325">Glycoprotein</keyword>
<dbReference type="InterPro" id="IPR013210">
    <property type="entry name" value="LRR_N_plant-typ"/>
</dbReference>
<keyword evidence="6" id="KW-0677">Repeat</keyword>
<feature type="transmembrane region" description="Helical" evidence="10">
    <location>
        <begin position="494"/>
        <end position="521"/>
    </location>
</feature>
<keyword evidence="7 10" id="KW-1133">Transmembrane helix</keyword>
<dbReference type="FunFam" id="3.80.10.10:FF:000111">
    <property type="entry name" value="LRR receptor-like serine/threonine-protein kinase ERECTA"/>
    <property type="match status" value="1"/>
</dbReference>
<evidence type="ECO:0000256" key="9">
    <source>
        <dbReference type="ARBA" id="ARBA00023180"/>
    </source>
</evidence>
<evidence type="ECO:0000256" key="3">
    <source>
        <dbReference type="ARBA" id="ARBA00022614"/>
    </source>
</evidence>
<feature type="domain" description="Leucine-rich repeat-containing N-terminal plant-type" evidence="12">
    <location>
        <begin position="39"/>
        <end position="73"/>
    </location>
</feature>
<feature type="signal peptide" evidence="11">
    <location>
        <begin position="1"/>
        <end position="24"/>
    </location>
</feature>
<dbReference type="InterPro" id="IPR046956">
    <property type="entry name" value="RLP23-like"/>
</dbReference>
<dbReference type="InterPro" id="IPR032675">
    <property type="entry name" value="LRR_dom_sf"/>
</dbReference>
<gene>
    <name evidence="13" type="ORF">M5K25_000869</name>
</gene>
<evidence type="ECO:0000256" key="8">
    <source>
        <dbReference type="ARBA" id="ARBA00023136"/>
    </source>
</evidence>
<evidence type="ECO:0000313" key="13">
    <source>
        <dbReference type="EMBL" id="KAL0928934.1"/>
    </source>
</evidence>
<dbReference type="InterPro" id="IPR001611">
    <property type="entry name" value="Leu-rich_rpt"/>
</dbReference>
<dbReference type="GO" id="GO:0016020">
    <property type="term" value="C:membrane"/>
    <property type="evidence" value="ECO:0007669"/>
    <property type="project" value="UniProtKB-SubCell"/>
</dbReference>
<evidence type="ECO:0000256" key="1">
    <source>
        <dbReference type="ARBA" id="ARBA00004479"/>
    </source>
</evidence>
<dbReference type="FunFam" id="3.80.10.10:FF:000041">
    <property type="entry name" value="LRR receptor-like serine/threonine-protein kinase ERECTA"/>
    <property type="match status" value="1"/>
</dbReference>
<dbReference type="SUPFAM" id="SSF52058">
    <property type="entry name" value="L domain-like"/>
    <property type="match status" value="1"/>
</dbReference>
<dbReference type="Pfam" id="PF13855">
    <property type="entry name" value="LRR_8"/>
    <property type="match status" value="2"/>
</dbReference>
<name>A0ABD0VV18_DENTH</name>
<evidence type="ECO:0000259" key="12">
    <source>
        <dbReference type="Pfam" id="PF08263"/>
    </source>
</evidence>
<dbReference type="Pfam" id="PF08263">
    <property type="entry name" value="LRRNT_2"/>
    <property type="match status" value="1"/>
</dbReference>
<organism evidence="13 14">
    <name type="scientific">Dendrobium thyrsiflorum</name>
    <name type="common">Pinecone-like raceme dendrobium</name>
    <name type="synonym">Orchid</name>
    <dbReference type="NCBI Taxonomy" id="117978"/>
    <lineage>
        <taxon>Eukaryota</taxon>
        <taxon>Viridiplantae</taxon>
        <taxon>Streptophyta</taxon>
        <taxon>Embryophyta</taxon>
        <taxon>Tracheophyta</taxon>
        <taxon>Spermatophyta</taxon>
        <taxon>Magnoliopsida</taxon>
        <taxon>Liliopsida</taxon>
        <taxon>Asparagales</taxon>
        <taxon>Orchidaceae</taxon>
        <taxon>Epidendroideae</taxon>
        <taxon>Malaxideae</taxon>
        <taxon>Dendrobiinae</taxon>
        <taxon>Dendrobium</taxon>
    </lineage>
</organism>
<evidence type="ECO:0000256" key="11">
    <source>
        <dbReference type="SAM" id="SignalP"/>
    </source>
</evidence>
<dbReference type="AlphaFoldDB" id="A0ABD0VV18"/>
<feature type="chain" id="PRO_5044768499" description="Leucine-rich repeat-containing N-terminal plant-type domain-containing protein" evidence="11">
    <location>
        <begin position="25"/>
        <end position="535"/>
    </location>
</feature>
<proteinExistence type="inferred from homology"/>
<keyword evidence="5 11" id="KW-0732">Signal</keyword>
<sequence length="535" mass="59794">MESFHMSSLAFLLLLLSLFLFSERFLINCDALGQCFEAESSALLQLKRGFSSGDLDAWQSSTNCCIWKDVTCDESLGRVISLDLSNQFIGGMIDPSFFNLTSLRALNFAKNIFFGISIPNYGWDRLVNLSSLDLSNAGFAGKIPVAIFLLKKLQYLDISGNLMLSGSLPKFSEDSSIPSCLLKGVSLQVLKIRGNQLHGAIPDEISPKCELQIIDLRDNQLDELIPRSLSNCHSLQILDLGNNNLKDTFPYWLGNMSSLRVLVLRSNKFYGKVGPFEGNHERNYAFSMLHVLDISFNNFSGKLCAECFNNFKSMMIDKTETVEDLTFHFQGQYYYLGLLTIMNKAQPMTIQKLWAVFKSIDFSNNYFEGEIPITIGQLTSLQVLNMSHNYLTGKIIPQFGNLSQLESLDLSMNSLSGKIPQELASLNFLEYLDLSYNKLVGNIPVGGQLSTFSKTSFQGNNGLCLLPCNKSVPRVNNTTTSLELGNRALKNRNYMIILGILFGVGFGSSMAIVVVLDVMCCDRCRRRRSRRPIDG</sequence>
<dbReference type="PANTHER" id="PTHR48061">
    <property type="entry name" value="LEUCINE-RICH REPEAT RECEPTOR PROTEIN KINASE EMS1-LIKE-RELATED"/>
    <property type="match status" value="1"/>
</dbReference>
<dbReference type="Pfam" id="PF00560">
    <property type="entry name" value="LRR_1"/>
    <property type="match status" value="1"/>
</dbReference>
<keyword evidence="4 10" id="KW-0812">Transmembrane</keyword>
<evidence type="ECO:0000256" key="5">
    <source>
        <dbReference type="ARBA" id="ARBA00022729"/>
    </source>
</evidence>
<comment type="caution">
    <text evidence="13">The sequence shown here is derived from an EMBL/GenBank/DDBJ whole genome shotgun (WGS) entry which is preliminary data.</text>
</comment>
<evidence type="ECO:0000256" key="6">
    <source>
        <dbReference type="ARBA" id="ARBA00022737"/>
    </source>
</evidence>